<accession>M3ATA2</accession>
<dbReference type="CDD" id="cd18578">
    <property type="entry name" value="ABC_6TM_Pgp_ABCB1_D2_like"/>
    <property type="match status" value="1"/>
</dbReference>
<evidence type="ECO:0000259" key="12">
    <source>
        <dbReference type="PROSITE" id="PS50893"/>
    </source>
</evidence>
<feature type="transmembrane region" description="Helical" evidence="11">
    <location>
        <begin position="833"/>
        <end position="853"/>
    </location>
</feature>
<gene>
    <name evidence="14" type="ORF">SEPMUDRAFT_72865</name>
</gene>
<dbReference type="FunFam" id="3.40.50.300:FF:000913">
    <property type="entry name" value="ABC multidrug transporter SitT"/>
    <property type="match status" value="1"/>
</dbReference>
<feature type="domain" description="ABC transmembrane type-1" evidence="13">
    <location>
        <begin position="57"/>
        <end position="346"/>
    </location>
</feature>
<feature type="transmembrane region" description="Helical" evidence="11">
    <location>
        <begin position="974"/>
        <end position="992"/>
    </location>
</feature>
<keyword evidence="8 11" id="KW-1133">Transmembrane helix</keyword>
<dbReference type="Proteomes" id="UP000016931">
    <property type="component" value="Unassembled WGS sequence"/>
</dbReference>
<dbReference type="InterPro" id="IPR003593">
    <property type="entry name" value="AAA+_ATPase"/>
</dbReference>
<keyword evidence="6" id="KW-0547">Nucleotide-binding</keyword>
<dbReference type="HOGENOM" id="CLU_000604_17_2_1"/>
<feature type="domain" description="ABC transmembrane type-1" evidence="13">
    <location>
        <begin position="713"/>
        <end position="1000"/>
    </location>
</feature>
<dbReference type="Gene3D" id="3.40.50.300">
    <property type="entry name" value="P-loop containing nucleotide triphosphate hydrolases"/>
    <property type="match status" value="2"/>
</dbReference>
<feature type="transmembrane region" description="Helical" evidence="11">
    <location>
        <begin position="317"/>
        <end position="335"/>
    </location>
</feature>
<dbReference type="GO" id="GO:0005524">
    <property type="term" value="F:ATP binding"/>
    <property type="evidence" value="ECO:0007669"/>
    <property type="project" value="UniProtKB-KW"/>
</dbReference>
<feature type="transmembrane region" description="Helical" evidence="11">
    <location>
        <begin position="54"/>
        <end position="84"/>
    </location>
</feature>
<dbReference type="GO" id="GO:0005743">
    <property type="term" value="C:mitochondrial inner membrane"/>
    <property type="evidence" value="ECO:0007669"/>
    <property type="project" value="TreeGrafter"/>
</dbReference>
<keyword evidence="3" id="KW-0813">Transport</keyword>
<dbReference type="SMART" id="SM00382">
    <property type="entry name" value="AAA"/>
    <property type="match status" value="2"/>
</dbReference>
<name>M3ATA2_SPHMS</name>
<organism evidence="14 15">
    <name type="scientific">Sphaerulina musiva (strain SO2202)</name>
    <name type="common">Poplar stem canker fungus</name>
    <name type="synonym">Septoria musiva</name>
    <dbReference type="NCBI Taxonomy" id="692275"/>
    <lineage>
        <taxon>Eukaryota</taxon>
        <taxon>Fungi</taxon>
        <taxon>Dikarya</taxon>
        <taxon>Ascomycota</taxon>
        <taxon>Pezizomycotina</taxon>
        <taxon>Dothideomycetes</taxon>
        <taxon>Dothideomycetidae</taxon>
        <taxon>Mycosphaerellales</taxon>
        <taxon>Mycosphaerellaceae</taxon>
        <taxon>Sphaerulina</taxon>
    </lineage>
</organism>
<evidence type="ECO:0000256" key="6">
    <source>
        <dbReference type="ARBA" id="ARBA00022741"/>
    </source>
</evidence>
<dbReference type="GO" id="GO:0015421">
    <property type="term" value="F:ABC-type oligopeptide transporter activity"/>
    <property type="evidence" value="ECO:0007669"/>
    <property type="project" value="TreeGrafter"/>
</dbReference>
<keyword evidence="9 11" id="KW-0472">Membrane</keyword>
<evidence type="ECO:0000256" key="9">
    <source>
        <dbReference type="ARBA" id="ARBA00023136"/>
    </source>
</evidence>
<dbReference type="PANTHER" id="PTHR43394:SF16">
    <property type="entry name" value="ABC TRANSPORTER B FAMILY MEMBER 4-LIKE ISOFORM X1"/>
    <property type="match status" value="1"/>
</dbReference>
<feature type="domain" description="ABC transporter" evidence="12">
    <location>
        <begin position="1035"/>
        <end position="1296"/>
    </location>
</feature>
<keyword evidence="4 11" id="KW-0812">Transmembrane</keyword>
<evidence type="ECO:0000313" key="15">
    <source>
        <dbReference type="Proteomes" id="UP000016931"/>
    </source>
</evidence>
<dbReference type="SUPFAM" id="SSF90123">
    <property type="entry name" value="ABC transporter transmembrane region"/>
    <property type="match status" value="2"/>
</dbReference>
<evidence type="ECO:0000259" key="13">
    <source>
        <dbReference type="PROSITE" id="PS50929"/>
    </source>
</evidence>
<sequence>MASHATQGDSANSDPFGHLPHHEALILRRQLEKPDAAKATWSSLFRFASRQDMVIIAVSSICAIAAGAAVPLNTVILGSLAGAFQDFTNGISRSEFDARVNRQTLYFVYLAVGEFFTIYIATIGFKYTGESITRKIREQYLKALLRQNAAFFDQLGPGEIITRISADTNVVQEGLSEKIELALSAISTFIAAYVVGFVKYWKLTLIMTSMTPVMVLLMYGLKEYVVKYTKLSLAAHGQGVVVIEEALSSIRTVTGFGTQESLAKEYNKSLDRAQAFGLRAKCIMASGVGALIGIFNLGYALASWMGSKYIISGETNLPAVFTILLVLMLGSFALGKAVQHIQAFVEAAGAASAIYATIDRVPPWGEHTNQGKVMEKVEGHIELRNVKHIYPSRPDVVVMQNLSLNIPAGHTVAITGPSGSGKSTIVALLERFYSPVSGELLLDGCNIEDADLHWLRQQIGLVSQDPNLFSGTVEDNILHGLRGAAITGEHSKRYLAEKAARLADAHEFIMMLTKGYDTFIGERGSSLSGGQRQRIAIARAVVSDPKILLLDEATSALDSKTEEVVQAALERAAQGRTTIIISHRMSTIKNVDTVVVMAAGGKIVEQGTYEDLLAAKGAFYELVEAQNMAQNTKSTGVDWDEKANPWPYEAAGGEKALDLQSVRKISLDSLSDADAVPVDDSATTIEKPRRKASLWSLIQFTCSMNRKEWKVMLLGIIASIVSGAGEPVQCVILAKAIVTLSLPPSQYLRLRSDIALWSGMFVMIAFVMLACSTVLGLSFAYGSERLIHRSRDQAFRSILRQDITFFDRPENTVGSLTSFLSTETTHLAGMSGLALGTIFQLLATLIIGYIVALAVGWKLALVCIATVPILLLAGFLSIYSMSRFEAHLKDAYRESASYACEATSSTKTIAALTLENEVWQKYHNLLVAQASRSFRFNVKSSVLYAASQSLGFLCMALAFWYGSSLIGTYSLEQFYLVFFLVIFGTRSAANMFSLAPNMAKAKVAAAELKTFFEQTPAIDVWSSDGDVLDHLQGSIEFRDVHFAYPTGQPVLAGLNFKVQPGQYVALVGASGCGKSTTIALLERFYDPTNGTIYVDGKDITTLHLSSYRKHIALVLQEPTLYQGTIRQNLLLAINRQDEEDEEEDEKGKAKSQNMTTIVPEEKLIQVCKEANIYDFITSLPAGFDTVVGSKGCMLSGGQKQRIAIARALLRDAKILLLDEATSALDSESEGVVQKALDAAARGRTTIAVAHRLSTVRNADAILVFDNADGKGGRIVESGTHATLMALRGRYFELVQLQSSESNEEVVT</sequence>
<feature type="transmembrane region" description="Helical" evidence="11">
    <location>
        <begin position="942"/>
        <end position="962"/>
    </location>
</feature>
<dbReference type="eggNOG" id="KOG0055">
    <property type="taxonomic scope" value="Eukaryota"/>
</dbReference>
<evidence type="ECO:0000256" key="7">
    <source>
        <dbReference type="ARBA" id="ARBA00022840"/>
    </source>
</evidence>
<evidence type="ECO:0000256" key="11">
    <source>
        <dbReference type="SAM" id="Phobius"/>
    </source>
</evidence>
<feature type="domain" description="ABC transporter" evidence="12">
    <location>
        <begin position="381"/>
        <end position="625"/>
    </location>
</feature>
<dbReference type="Pfam" id="PF00005">
    <property type="entry name" value="ABC_tran"/>
    <property type="match status" value="2"/>
</dbReference>
<dbReference type="InterPro" id="IPR017871">
    <property type="entry name" value="ABC_transporter-like_CS"/>
</dbReference>
<dbReference type="SUPFAM" id="SSF52540">
    <property type="entry name" value="P-loop containing nucleoside triphosphate hydrolases"/>
    <property type="match status" value="2"/>
</dbReference>
<feature type="transmembrane region" description="Helical" evidence="11">
    <location>
        <begin position="711"/>
        <end position="734"/>
    </location>
</feature>
<dbReference type="GO" id="GO:0090374">
    <property type="term" value="P:oligopeptide export from mitochondrion"/>
    <property type="evidence" value="ECO:0007669"/>
    <property type="project" value="TreeGrafter"/>
</dbReference>
<dbReference type="OrthoDB" id="6500128at2759"/>
<comment type="subcellular location">
    <subcellularLocation>
        <location evidence="1">Membrane</location>
        <topology evidence="1">Multi-pass membrane protein</topology>
    </subcellularLocation>
</comment>
<dbReference type="STRING" id="692275.M3ATA2"/>
<evidence type="ECO:0000256" key="5">
    <source>
        <dbReference type="ARBA" id="ARBA00022737"/>
    </source>
</evidence>
<dbReference type="CDD" id="cd18577">
    <property type="entry name" value="ABC_6TM_Pgp_ABCB1_D1_like"/>
    <property type="match status" value="1"/>
</dbReference>
<dbReference type="InterPro" id="IPR036640">
    <property type="entry name" value="ABC1_TM_sf"/>
</dbReference>
<keyword evidence="15" id="KW-1185">Reference proteome</keyword>
<protein>
    <submittedName>
        <fullName evidence="14">Multidrug resistance protein 1, 2</fullName>
    </submittedName>
</protein>
<dbReference type="FunFam" id="1.20.1560.10:FF:000102">
    <property type="entry name" value="ABC multidrug transporter Mdr1"/>
    <property type="match status" value="1"/>
</dbReference>
<dbReference type="InterPro" id="IPR011527">
    <property type="entry name" value="ABC1_TM_dom"/>
</dbReference>
<feature type="transmembrane region" description="Helical" evidence="11">
    <location>
        <begin position="204"/>
        <end position="221"/>
    </location>
</feature>
<reference evidence="14 15" key="1">
    <citation type="journal article" date="2012" name="PLoS Pathog.">
        <title>Diverse lifestyles and strategies of plant pathogenesis encoded in the genomes of eighteen Dothideomycetes fungi.</title>
        <authorList>
            <person name="Ohm R.A."/>
            <person name="Feau N."/>
            <person name="Henrissat B."/>
            <person name="Schoch C.L."/>
            <person name="Horwitz B.A."/>
            <person name="Barry K.W."/>
            <person name="Condon B.J."/>
            <person name="Copeland A.C."/>
            <person name="Dhillon B."/>
            <person name="Glaser F."/>
            <person name="Hesse C.N."/>
            <person name="Kosti I."/>
            <person name="LaButti K."/>
            <person name="Lindquist E.A."/>
            <person name="Lucas S."/>
            <person name="Salamov A.A."/>
            <person name="Bradshaw R.E."/>
            <person name="Ciuffetti L."/>
            <person name="Hamelin R.C."/>
            <person name="Kema G.H.J."/>
            <person name="Lawrence C."/>
            <person name="Scott J.A."/>
            <person name="Spatafora J.W."/>
            <person name="Turgeon B.G."/>
            <person name="de Wit P.J.G.M."/>
            <person name="Zhong S."/>
            <person name="Goodwin S.B."/>
            <person name="Grigoriev I.V."/>
        </authorList>
    </citation>
    <scope>NUCLEOTIDE SEQUENCE [LARGE SCALE GENOMIC DNA]</scope>
    <source>
        <strain evidence="14 15">SO2202</strain>
    </source>
</reference>
<dbReference type="GeneID" id="27907143"/>
<dbReference type="FunFam" id="3.40.50.300:FF:000251">
    <property type="entry name" value="ABC transporter B family member 19"/>
    <property type="match status" value="1"/>
</dbReference>
<evidence type="ECO:0000256" key="2">
    <source>
        <dbReference type="ARBA" id="ARBA00007577"/>
    </source>
</evidence>
<proteinExistence type="inferred from homology"/>
<dbReference type="EMBL" id="KB456270">
    <property type="protein sequence ID" value="EMF08744.1"/>
    <property type="molecule type" value="Genomic_DNA"/>
</dbReference>
<evidence type="ECO:0000256" key="3">
    <source>
        <dbReference type="ARBA" id="ARBA00022448"/>
    </source>
</evidence>
<evidence type="ECO:0000256" key="1">
    <source>
        <dbReference type="ARBA" id="ARBA00004141"/>
    </source>
</evidence>
<keyword evidence="10" id="KW-0325">Glycoprotein</keyword>
<evidence type="ECO:0000313" key="14">
    <source>
        <dbReference type="EMBL" id="EMF08744.1"/>
    </source>
</evidence>
<dbReference type="GO" id="GO:0016887">
    <property type="term" value="F:ATP hydrolysis activity"/>
    <property type="evidence" value="ECO:0007669"/>
    <property type="project" value="InterPro"/>
</dbReference>
<feature type="transmembrane region" description="Helical" evidence="11">
    <location>
        <begin position="859"/>
        <end position="879"/>
    </location>
</feature>
<feature type="transmembrane region" description="Helical" evidence="11">
    <location>
        <begin position="104"/>
        <end position="125"/>
    </location>
</feature>
<dbReference type="InterPro" id="IPR003439">
    <property type="entry name" value="ABC_transporter-like_ATP-bd"/>
</dbReference>
<feature type="transmembrane region" description="Helical" evidence="11">
    <location>
        <begin position="282"/>
        <end position="305"/>
    </location>
</feature>
<feature type="transmembrane region" description="Helical" evidence="11">
    <location>
        <begin position="181"/>
        <end position="198"/>
    </location>
</feature>
<feature type="transmembrane region" description="Helical" evidence="11">
    <location>
        <begin position="754"/>
        <end position="781"/>
    </location>
</feature>
<dbReference type="PANTHER" id="PTHR43394">
    <property type="entry name" value="ATP-DEPENDENT PERMEASE MDL1, MITOCHONDRIAL"/>
    <property type="match status" value="1"/>
</dbReference>
<dbReference type="PROSITE" id="PS00211">
    <property type="entry name" value="ABC_TRANSPORTER_1"/>
    <property type="match status" value="2"/>
</dbReference>
<dbReference type="InterPro" id="IPR027417">
    <property type="entry name" value="P-loop_NTPase"/>
</dbReference>
<evidence type="ECO:0000256" key="8">
    <source>
        <dbReference type="ARBA" id="ARBA00022989"/>
    </source>
</evidence>
<evidence type="ECO:0000256" key="4">
    <source>
        <dbReference type="ARBA" id="ARBA00022692"/>
    </source>
</evidence>
<comment type="similarity">
    <text evidence="2">Belongs to the ABC transporter superfamily. ABCB family. Multidrug resistance exporter (TC 3.A.1.201) subfamily.</text>
</comment>
<dbReference type="RefSeq" id="XP_016756865.1">
    <property type="nucleotide sequence ID" value="XM_016910006.1"/>
</dbReference>
<keyword evidence="5" id="KW-0677">Repeat</keyword>
<dbReference type="Gene3D" id="1.20.1560.10">
    <property type="entry name" value="ABC transporter type 1, transmembrane domain"/>
    <property type="match status" value="2"/>
</dbReference>
<dbReference type="InterPro" id="IPR039421">
    <property type="entry name" value="Type_1_exporter"/>
</dbReference>
<dbReference type="PROSITE" id="PS50893">
    <property type="entry name" value="ABC_TRANSPORTER_2"/>
    <property type="match status" value="2"/>
</dbReference>
<dbReference type="PROSITE" id="PS50929">
    <property type="entry name" value="ABC_TM1F"/>
    <property type="match status" value="2"/>
</dbReference>
<keyword evidence="7" id="KW-0067">ATP-binding</keyword>
<dbReference type="Pfam" id="PF00664">
    <property type="entry name" value="ABC_membrane"/>
    <property type="match status" value="2"/>
</dbReference>
<evidence type="ECO:0000256" key="10">
    <source>
        <dbReference type="ARBA" id="ARBA00023180"/>
    </source>
</evidence>
<dbReference type="CDD" id="cd03249">
    <property type="entry name" value="ABC_MTABC3_MDL1_MDL2"/>
    <property type="match status" value="2"/>
</dbReference>